<feature type="non-terminal residue" evidence="5">
    <location>
        <position position="1"/>
    </location>
</feature>
<keyword evidence="2" id="KW-0732">Signal</keyword>
<evidence type="ECO:0000313" key="5">
    <source>
        <dbReference type="EMBL" id="CAL4118105.1"/>
    </source>
</evidence>
<dbReference type="InterPro" id="IPR001007">
    <property type="entry name" value="VWF_dom"/>
</dbReference>
<dbReference type="InterPro" id="IPR014853">
    <property type="entry name" value="VWF/SSPO/ZAN-like_Cys-rich_dom"/>
</dbReference>
<gene>
    <name evidence="5" type="ORF">MNOR_LOCUS21365</name>
</gene>
<evidence type="ECO:0000259" key="4">
    <source>
        <dbReference type="PROSITE" id="PS50184"/>
    </source>
</evidence>
<protein>
    <recommendedName>
        <fullName evidence="4">VWFC domain-containing protein</fullName>
    </recommendedName>
</protein>
<dbReference type="AlphaFoldDB" id="A0AAV2R6C2"/>
<dbReference type="InterPro" id="IPR052749">
    <property type="entry name" value="Alpha-tectorin"/>
</dbReference>
<evidence type="ECO:0000256" key="2">
    <source>
        <dbReference type="ARBA" id="ARBA00022729"/>
    </source>
</evidence>
<name>A0AAV2R6C2_MEGNR</name>
<keyword evidence="3" id="KW-0472">Membrane</keyword>
<comment type="subcellular location">
    <subcellularLocation>
        <location evidence="1">Membrane</location>
    </subcellularLocation>
</comment>
<dbReference type="SMART" id="SM00214">
    <property type="entry name" value="VWC"/>
    <property type="match status" value="1"/>
</dbReference>
<dbReference type="Pfam" id="PF08742">
    <property type="entry name" value="C8"/>
    <property type="match status" value="1"/>
</dbReference>
<dbReference type="Gene3D" id="2.10.25.10">
    <property type="entry name" value="Laminin"/>
    <property type="match status" value="1"/>
</dbReference>
<dbReference type="SMART" id="SM00832">
    <property type="entry name" value="C8"/>
    <property type="match status" value="1"/>
</dbReference>
<dbReference type="Proteomes" id="UP001497623">
    <property type="component" value="Unassembled WGS sequence"/>
</dbReference>
<keyword evidence="6" id="KW-1185">Reference proteome</keyword>
<dbReference type="GO" id="GO:0016020">
    <property type="term" value="C:membrane"/>
    <property type="evidence" value="ECO:0007669"/>
    <property type="project" value="UniProtKB-SubCell"/>
</dbReference>
<evidence type="ECO:0000256" key="1">
    <source>
        <dbReference type="ARBA" id="ARBA00004370"/>
    </source>
</evidence>
<accession>A0AAV2R6C2</accession>
<proteinExistence type="predicted"/>
<sequence>CHLLEDPAAYVSSCQMDSCSTGDTQKVACDTMEAYAKRCTDLGVCINNWPTNLCPKNCSGGQEYRTCAFGCVRTCDNYEELSSDPSQCQVSEVTGCFCPDDLVLFDGKCVNKSYCQTCDSEGHRVGDVWKTDNCTTCQCSEQGKLCKTKTCPEDPFCDDQYKIVEVPGSEDECCGPRKKCELIPPIDCPPLEEPKEDCAYGQRRKKIEAPGVCPQYACVCLNPEDCPEVIQPETRDLKPGEVWSLDKSGCCDRYIRNCSGECPQPECQMFLIPSLLPKEERQCCPAYSC</sequence>
<dbReference type="SUPFAM" id="SSF57567">
    <property type="entry name" value="Serine protease inhibitors"/>
    <property type="match status" value="1"/>
</dbReference>
<feature type="domain" description="VWFC" evidence="4">
    <location>
        <begin position="107"/>
        <end position="181"/>
    </location>
</feature>
<dbReference type="PANTHER" id="PTHR46160:SF10">
    <property type="entry name" value="MUCIN-5AC-LIKE ISOFORM X2"/>
    <property type="match status" value="1"/>
</dbReference>
<dbReference type="InterPro" id="IPR002919">
    <property type="entry name" value="TIL_dom"/>
</dbReference>
<dbReference type="Pfam" id="PF01826">
    <property type="entry name" value="TIL"/>
    <property type="match status" value="1"/>
</dbReference>
<comment type="caution">
    <text evidence="5">The sequence shown here is derived from an EMBL/GenBank/DDBJ whole genome shotgun (WGS) entry which is preliminary data.</text>
</comment>
<dbReference type="CDD" id="cd19941">
    <property type="entry name" value="TIL"/>
    <property type="match status" value="1"/>
</dbReference>
<reference evidence="5 6" key="1">
    <citation type="submission" date="2024-05" db="EMBL/GenBank/DDBJ databases">
        <authorList>
            <person name="Wallberg A."/>
        </authorList>
    </citation>
    <scope>NUCLEOTIDE SEQUENCE [LARGE SCALE GENOMIC DNA]</scope>
</reference>
<evidence type="ECO:0000256" key="3">
    <source>
        <dbReference type="ARBA" id="ARBA00023136"/>
    </source>
</evidence>
<evidence type="ECO:0000313" key="6">
    <source>
        <dbReference type="Proteomes" id="UP001497623"/>
    </source>
</evidence>
<organism evidence="5 6">
    <name type="scientific">Meganyctiphanes norvegica</name>
    <name type="common">Northern krill</name>
    <name type="synonym">Thysanopoda norvegica</name>
    <dbReference type="NCBI Taxonomy" id="48144"/>
    <lineage>
        <taxon>Eukaryota</taxon>
        <taxon>Metazoa</taxon>
        <taxon>Ecdysozoa</taxon>
        <taxon>Arthropoda</taxon>
        <taxon>Crustacea</taxon>
        <taxon>Multicrustacea</taxon>
        <taxon>Malacostraca</taxon>
        <taxon>Eumalacostraca</taxon>
        <taxon>Eucarida</taxon>
        <taxon>Euphausiacea</taxon>
        <taxon>Euphausiidae</taxon>
        <taxon>Meganyctiphanes</taxon>
    </lineage>
</organism>
<dbReference type="InterPro" id="IPR036084">
    <property type="entry name" value="Ser_inhib-like_sf"/>
</dbReference>
<dbReference type="PROSITE" id="PS50184">
    <property type="entry name" value="VWFC_2"/>
    <property type="match status" value="1"/>
</dbReference>
<dbReference type="PANTHER" id="PTHR46160">
    <property type="entry name" value="ALPHA-TECTORIN-RELATED"/>
    <property type="match status" value="1"/>
</dbReference>
<feature type="non-terminal residue" evidence="5">
    <location>
        <position position="289"/>
    </location>
</feature>
<dbReference type="EMBL" id="CAXKWB010017145">
    <property type="protein sequence ID" value="CAL4118105.1"/>
    <property type="molecule type" value="Genomic_DNA"/>
</dbReference>